<evidence type="ECO:0000313" key="2">
    <source>
        <dbReference type="Proteomes" id="UP000811609"/>
    </source>
</evidence>
<protein>
    <submittedName>
        <fullName evidence="1">Uncharacterized protein</fullName>
    </submittedName>
</protein>
<dbReference type="EMBL" id="CM031812">
    <property type="protein sequence ID" value="KAG6657883.1"/>
    <property type="molecule type" value="Genomic_DNA"/>
</dbReference>
<proteinExistence type="predicted"/>
<organism evidence="1 2">
    <name type="scientific">Carya illinoinensis</name>
    <name type="common">Pecan</name>
    <dbReference type="NCBI Taxonomy" id="32201"/>
    <lineage>
        <taxon>Eukaryota</taxon>
        <taxon>Viridiplantae</taxon>
        <taxon>Streptophyta</taxon>
        <taxon>Embryophyta</taxon>
        <taxon>Tracheophyta</taxon>
        <taxon>Spermatophyta</taxon>
        <taxon>Magnoliopsida</taxon>
        <taxon>eudicotyledons</taxon>
        <taxon>Gunneridae</taxon>
        <taxon>Pentapetalae</taxon>
        <taxon>rosids</taxon>
        <taxon>fabids</taxon>
        <taxon>Fagales</taxon>
        <taxon>Juglandaceae</taxon>
        <taxon>Carya</taxon>
    </lineage>
</organism>
<sequence length="94" mass="10368">MKSSIPIPISSIETSYNLSSCSISSLKPFLSSCPSLSCFSLSLSPMLLSVILGQSRPLQTQVDIKERQGPDLWPRHGSTFSCEIFIQCARRSKM</sequence>
<accession>A0A8T1QUJ4</accession>
<dbReference type="AlphaFoldDB" id="A0A8T1QUJ4"/>
<dbReference type="Proteomes" id="UP000811609">
    <property type="component" value="Chromosome 4"/>
</dbReference>
<name>A0A8T1QUJ4_CARIL</name>
<gene>
    <name evidence="1" type="ORF">CIPAW_04G121000</name>
</gene>
<reference evidence="1" key="1">
    <citation type="submission" date="2020-12" db="EMBL/GenBank/DDBJ databases">
        <title>WGS assembly of Carya illinoinensis cv. Pawnee.</title>
        <authorList>
            <person name="Platts A."/>
            <person name="Shu S."/>
            <person name="Wright S."/>
            <person name="Barry K."/>
            <person name="Edger P."/>
            <person name="Pires J.C."/>
            <person name="Schmutz J."/>
        </authorList>
    </citation>
    <scope>NUCLEOTIDE SEQUENCE</scope>
    <source>
        <tissue evidence="1">Leaf</tissue>
    </source>
</reference>
<evidence type="ECO:0000313" key="1">
    <source>
        <dbReference type="EMBL" id="KAG6657883.1"/>
    </source>
</evidence>
<keyword evidence="2" id="KW-1185">Reference proteome</keyword>
<comment type="caution">
    <text evidence="1">The sequence shown here is derived from an EMBL/GenBank/DDBJ whole genome shotgun (WGS) entry which is preliminary data.</text>
</comment>